<evidence type="ECO:0000313" key="3">
    <source>
        <dbReference type="EMBL" id="SEL46801.1"/>
    </source>
</evidence>
<feature type="domain" description="DUF2062" evidence="2">
    <location>
        <begin position="24"/>
        <end position="154"/>
    </location>
</feature>
<name>A0A1H7QFC1_HALLR</name>
<reference evidence="3 4" key="1">
    <citation type="submission" date="2016-10" db="EMBL/GenBank/DDBJ databases">
        <authorList>
            <person name="de Groot N.N."/>
        </authorList>
    </citation>
    <scope>NUCLEOTIDE SEQUENCE [LARGE SCALE GENOMIC DNA]</scope>
    <source>
        <strain evidence="3 4">CDM_5</strain>
    </source>
</reference>
<keyword evidence="1" id="KW-0812">Transmembrane</keyword>
<keyword evidence="1" id="KW-1133">Transmembrane helix</keyword>
<gene>
    <name evidence="3" type="ORF">SAMN04488691_1055</name>
</gene>
<dbReference type="RefSeq" id="WP_074794079.1">
    <property type="nucleotide sequence ID" value="NZ_FOAD01000005.1"/>
</dbReference>
<dbReference type="OrthoDB" id="329979at2157"/>
<evidence type="ECO:0000256" key="1">
    <source>
        <dbReference type="SAM" id="Phobius"/>
    </source>
</evidence>
<accession>A0A1H7QFC1</accession>
<feature type="transmembrane region" description="Helical" evidence="1">
    <location>
        <begin position="125"/>
        <end position="147"/>
    </location>
</feature>
<organism evidence="3 4">
    <name type="scientific">Haloferax larsenii</name>
    <dbReference type="NCBI Taxonomy" id="302484"/>
    <lineage>
        <taxon>Archaea</taxon>
        <taxon>Methanobacteriati</taxon>
        <taxon>Methanobacteriota</taxon>
        <taxon>Stenosarchaea group</taxon>
        <taxon>Halobacteria</taxon>
        <taxon>Halobacteriales</taxon>
        <taxon>Haloferacaceae</taxon>
        <taxon>Haloferax</taxon>
    </lineage>
</organism>
<dbReference type="AlphaFoldDB" id="A0A1H7QFC1"/>
<keyword evidence="1" id="KW-0472">Membrane</keyword>
<evidence type="ECO:0000259" key="2">
    <source>
        <dbReference type="Pfam" id="PF09835"/>
    </source>
</evidence>
<feature type="transmembrane region" description="Helical" evidence="1">
    <location>
        <begin position="87"/>
        <end position="105"/>
    </location>
</feature>
<dbReference type="PANTHER" id="PTHR40547:SF1">
    <property type="entry name" value="SLL0298 PROTEIN"/>
    <property type="match status" value="1"/>
</dbReference>
<feature type="transmembrane region" description="Helical" evidence="1">
    <location>
        <begin position="37"/>
        <end position="66"/>
    </location>
</feature>
<dbReference type="PANTHER" id="PTHR40547">
    <property type="entry name" value="SLL0298 PROTEIN"/>
    <property type="match status" value="1"/>
</dbReference>
<dbReference type="Proteomes" id="UP000183894">
    <property type="component" value="Unassembled WGS sequence"/>
</dbReference>
<dbReference type="EMBL" id="FOAD01000005">
    <property type="protein sequence ID" value="SEL46801.1"/>
    <property type="molecule type" value="Genomic_DNA"/>
</dbReference>
<evidence type="ECO:0000313" key="4">
    <source>
        <dbReference type="Proteomes" id="UP000183894"/>
    </source>
</evidence>
<protein>
    <recommendedName>
        <fullName evidence="2">DUF2062 domain-containing protein</fullName>
    </recommendedName>
</protein>
<sequence>MRERVAAVRASITALPTRVQSGIQRAIAEDHTPHEIALSFAFGVLVTALPTAGTAFVIFALVAYFVDRANKLALVASLVVFNPPVKWAVYGASFWLGSFLLGPVPGASVSDVSLDAGFDIVLRQLLGNGVLAVALAALGYVVALSLVQLHRRREFAVPDVAPADD</sequence>
<proteinExistence type="predicted"/>
<dbReference type="Pfam" id="PF09835">
    <property type="entry name" value="DUF2062"/>
    <property type="match status" value="1"/>
</dbReference>
<dbReference type="InterPro" id="IPR018639">
    <property type="entry name" value="DUF2062"/>
</dbReference>